<keyword evidence="8 11" id="KW-0472">Membrane</keyword>
<evidence type="ECO:0000256" key="4">
    <source>
        <dbReference type="ARBA" id="ARBA00022452"/>
    </source>
</evidence>
<evidence type="ECO:0000256" key="11">
    <source>
        <dbReference type="PROSITE-ProRule" id="PRU01360"/>
    </source>
</evidence>
<evidence type="ECO:0000259" key="15">
    <source>
        <dbReference type="Pfam" id="PF07715"/>
    </source>
</evidence>
<evidence type="ECO:0000256" key="3">
    <source>
        <dbReference type="ARBA" id="ARBA00022448"/>
    </source>
</evidence>
<feature type="domain" description="TonB-dependent receptor-like beta-barrel" evidence="14">
    <location>
        <begin position="238"/>
        <end position="671"/>
    </location>
</feature>
<dbReference type="Pfam" id="PF07715">
    <property type="entry name" value="Plug"/>
    <property type="match status" value="1"/>
</dbReference>
<dbReference type="PROSITE" id="PS52016">
    <property type="entry name" value="TONB_DEPENDENT_REC_3"/>
    <property type="match status" value="1"/>
</dbReference>
<dbReference type="PANTHER" id="PTHR30069">
    <property type="entry name" value="TONB-DEPENDENT OUTER MEMBRANE RECEPTOR"/>
    <property type="match status" value="1"/>
</dbReference>
<dbReference type="InterPro" id="IPR000531">
    <property type="entry name" value="Beta-barrel_TonB"/>
</dbReference>
<dbReference type="GO" id="GO:0044718">
    <property type="term" value="P:siderophore transmembrane transport"/>
    <property type="evidence" value="ECO:0007669"/>
    <property type="project" value="TreeGrafter"/>
</dbReference>
<evidence type="ECO:0000259" key="14">
    <source>
        <dbReference type="Pfam" id="PF00593"/>
    </source>
</evidence>
<evidence type="ECO:0000256" key="8">
    <source>
        <dbReference type="ARBA" id="ARBA00023136"/>
    </source>
</evidence>
<dbReference type="GO" id="GO:0015344">
    <property type="term" value="F:siderophore uptake transmembrane transporter activity"/>
    <property type="evidence" value="ECO:0007669"/>
    <property type="project" value="TreeGrafter"/>
</dbReference>
<evidence type="ECO:0000256" key="2">
    <source>
        <dbReference type="ARBA" id="ARBA00009810"/>
    </source>
</evidence>
<gene>
    <name evidence="16" type="ORF">ASR47_1005153</name>
</gene>
<dbReference type="GO" id="GO:0009279">
    <property type="term" value="C:cell outer membrane"/>
    <property type="evidence" value="ECO:0007669"/>
    <property type="project" value="UniProtKB-SubCell"/>
</dbReference>
<sequence length="709" mass="76880">MRSNFRYRPLALLLLSGVACADDGTLQKVEVSAASGTVQREADTAARIIIGRDESGQYGDNNLAAVLKRQPGVSVVGNEVRMRGLGAGYTQILINGDPAPPGFSIESMAPEMIERIEIMRSATAEYSMQAVAGSINLVLRKGASHAEHEWKLGSGRVDERFNPSASLRVADKLSGFAYAVTGALDRTADDTSPMTTERAFGPQGQLLALRRMQSRNASSVNKASLSPRLNWTLDHGDSITWLTLLDWSRTRFDGAARETLVLGPASDYPHNDATARASIFSARSDASWVHSFGTAGKLSVKLGLNHSRRDTDYAFQGSGSDDAPLLLRAVISNAIDDSLTSSGKYLARLAAGHALSVGWDGGAIRRSEARRQRDTFFAGGQPYALDEDYIANVGRLAVFAQDEWDMTQRLQVYAGIRWEGLRTTTEGRTLPPVRSSSGVWSPVAQLLWKLPGTARDQLRLALARTYKAPTTRNLVPRRYTVNNANSATNPDFQGNPALRPELAWGLDAAYEHYFGKSGVASVSAFARRISDVTLQQLSLQNGMWITRPFNNGVAQVRGVEMDVKFPLRTWLADAPEIDLRANAARNWSSVDAVPGPGNRLASQVPATLNLGLDYRVSPMTSVGGNLNLQTGGWARQDAQAGSYAGVRRTLDAYALWQPDGKTRLRLSLANLLGQKQVQGLSYAGDAGLRESMTATPGSASLRLMLERNL</sequence>
<keyword evidence="7 12" id="KW-0798">TonB box</keyword>
<comment type="caution">
    <text evidence="16">The sequence shown here is derived from an EMBL/GenBank/DDBJ whole genome shotgun (WGS) entry which is preliminary data.</text>
</comment>
<dbReference type="Gene3D" id="2.170.130.10">
    <property type="entry name" value="TonB-dependent receptor, plug domain"/>
    <property type="match status" value="1"/>
</dbReference>
<dbReference type="Proteomes" id="UP000092713">
    <property type="component" value="Unassembled WGS sequence"/>
</dbReference>
<comment type="subcellular location">
    <subcellularLocation>
        <location evidence="1 11">Cell outer membrane</location>
        <topology evidence="1 11">Multi-pass membrane protein</topology>
    </subcellularLocation>
</comment>
<keyword evidence="17" id="KW-1185">Reference proteome</keyword>
<dbReference type="CDD" id="cd01347">
    <property type="entry name" value="ligand_gated_channel"/>
    <property type="match status" value="1"/>
</dbReference>
<dbReference type="EMBL" id="LOCQ01000058">
    <property type="protein sequence ID" value="OBV38199.1"/>
    <property type="molecule type" value="Genomic_DNA"/>
</dbReference>
<dbReference type="AlphaFoldDB" id="A0A1A7BZL3"/>
<dbReference type="InterPro" id="IPR037066">
    <property type="entry name" value="Plug_dom_sf"/>
</dbReference>
<feature type="chain" id="PRO_5008355480" evidence="13">
    <location>
        <begin position="22"/>
        <end position="709"/>
    </location>
</feature>
<evidence type="ECO:0000256" key="6">
    <source>
        <dbReference type="ARBA" id="ARBA00022729"/>
    </source>
</evidence>
<feature type="domain" description="TonB-dependent receptor plug" evidence="15">
    <location>
        <begin position="45"/>
        <end position="133"/>
    </location>
</feature>
<evidence type="ECO:0000313" key="17">
    <source>
        <dbReference type="Proteomes" id="UP000092713"/>
    </source>
</evidence>
<protein>
    <submittedName>
        <fullName evidence="16">Iron complex outermembrane recepter protein</fullName>
    </submittedName>
</protein>
<keyword evidence="10 11" id="KW-0998">Cell outer membrane</keyword>
<feature type="signal peptide" evidence="13">
    <location>
        <begin position="1"/>
        <end position="21"/>
    </location>
</feature>
<reference evidence="16 17" key="1">
    <citation type="submission" date="2016-04" db="EMBL/GenBank/DDBJ databases">
        <title>Draft genome sequence of Janthinobacterium psychrotolerans sp. nov., isolated from freshwater sediments in Denmark.</title>
        <authorList>
            <person name="Gong X."/>
            <person name="Skrivergaard S."/>
            <person name="Korsgaard B.S."/>
            <person name="Schreiber L."/>
            <person name="Marshall I.P."/>
            <person name="Finster K."/>
            <person name="Schramm A."/>
        </authorList>
    </citation>
    <scope>NUCLEOTIDE SEQUENCE [LARGE SCALE GENOMIC DNA]</scope>
    <source>
        <strain evidence="16 17">S3-2</strain>
    </source>
</reference>
<dbReference type="Pfam" id="PF00593">
    <property type="entry name" value="TonB_dep_Rec_b-barrel"/>
    <property type="match status" value="1"/>
</dbReference>
<dbReference type="InterPro" id="IPR012910">
    <property type="entry name" value="Plug_dom"/>
</dbReference>
<keyword evidence="5 11" id="KW-0812">Transmembrane</keyword>
<dbReference type="InterPro" id="IPR036942">
    <property type="entry name" value="Beta-barrel_TonB_sf"/>
</dbReference>
<dbReference type="STRING" id="1747903.ASR47_1005153"/>
<comment type="similarity">
    <text evidence="2 11 12">Belongs to the TonB-dependent receptor family.</text>
</comment>
<evidence type="ECO:0000256" key="10">
    <source>
        <dbReference type="ARBA" id="ARBA00023237"/>
    </source>
</evidence>
<keyword evidence="9" id="KW-0675">Receptor</keyword>
<dbReference type="SUPFAM" id="SSF56935">
    <property type="entry name" value="Porins"/>
    <property type="match status" value="1"/>
</dbReference>
<dbReference type="PROSITE" id="PS51257">
    <property type="entry name" value="PROKAR_LIPOPROTEIN"/>
    <property type="match status" value="1"/>
</dbReference>
<evidence type="ECO:0000313" key="16">
    <source>
        <dbReference type="EMBL" id="OBV38199.1"/>
    </source>
</evidence>
<name>A0A1A7BZL3_9BURK</name>
<keyword evidence="3 11" id="KW-0813">Transport</keyword>
<dbReference type="RefSeq" id="WP_245714389.1">
    <property type="nucleotide sequence ID" value="NZ_LOCQ01000058.1"/>
</dbReference>
<evidence type="ECO:0000256" key="13">
    <source>
        <dbReference type="SAM" id="SignalP"/>
    </source>
</evidence>
<dbReference type="InterPro" id="IPR039426">
    <property type="entry name" value="TonB-dep_rcpt-like"/>
</dbReference>
<evidence type="ECO:0000256" key="12">
    <source>
        <dbReference type="RuleBase" id="RU003357"/>
    </source>
</evidence>
<dbReference type="Gene3D" id="2.40.170.20">
    <property type="entry name" value="TonB-dependent receptor, beta-barrel domain"/>
    <property type="match status" value="1"/>
</dbReference>
<keyword evidence="6 13" id="KW-0732">Signal</keyword>
<proteinExistence type="inferred from homology"/>
<keyword evidence="4 11" id="KW-1134">Transmembrane beta strand</keyword>
<evidence type="ECO:0000256" key="7">
    <source>
        <dbReference type="ARBA" id="ARBA00023077"/>
    </source>
</evidence>
<evidence type="ECO:0000256" key="1">
    <source>
        <dbReference type="ARBA" id="ARBA00004571"/>
    </source>
</evidence>
<accession>A0A1A7BZL3</accession>
<evidence type="ECO:0000256" key="5">
    <source>
        <dbReference type="ARBA" id="ARBA00022692"/>
    </source>
</evidence>
<evidence type="ECO:0000256" key="9">
    <source>
        <dbReference type="ARBA" id="ARBA00023170"/>
    </source>
</evidence>
<dbReference type="PANTHER" id="PTHR30069:SF29">
    <property type="entry name" value="HEMOGLOBIN AND HEMOGLOBIN-HAPTOGLOBIN-BINDING PROTEIN 1-RELATED"/>
    <property type="match status" value="1"/>
</dbReference>
<dbReference type="PATRIC" id="fig|1747903.4.peg.1740"/>
<organism evidence="16 17">
    <name type="scientific">Janthinobacterium psychrotolerans</name>
    <dbReference type="NCBI Taxonomy" id="1747903"/>
    <lineage>
        <taxon>Bacteria</taxon>
        <taxon>Pseudomonadati</taxon>
        <taxon>Pseudomonadota</taxon>
        <taxon>Betaproteobacteria</taxon>
        <taxon>Burkholderiales</taxon>
        <taxon>Oxalobacteraceae</taxon>
        <taxon>Janthinobacterium</taxon>
    </lineage>
</organism>